<gene>
    <name evidence="1" type="ORF">dnm_057150</name>
</gene>
<evidence type="ECO:0000313" key="2">
    <source>
        <dbReference type="Proteomes" id="UP000663722"/>
    </source>
</evidence>
<sequence>MSSAFSMNRSPGKKLIFSVTNKSASQSHEPQSLVCFEKYQKLVIFLLLGTGSAKQGGLAEPYPYVLSILGKSVFFFINNGSDRF</sequence>
<dbReference type="Proteomes" id="UP000663722">
    <property type="component" value="Chromosome"/>
</dbReference>
<organism evidence="1 2">
    <name type="scientific">Desulfonema magnum</name>
    <dbReference type="NCBI Taxonomy" id="45655"/>
    <lineage>
        <taxon>Bacteria</taxon>
        <taxon>Pseudomonadati</taxon>
        <taxon>Thermodesulfobacteriota</taxon>
        <taxon>Desulfobacteria</taxon>
        <taxon>Desulfobacterales</taxon>
        <taxon>Desulfococcaceae</taxon>
        <taxon>Desulfonema</taxon>
    </lineage>
</organism>
<dbReference type="EMBL" id="CP061800">
    <property type="protein sequence ID" value="QTA89658.1"/>
    <property type="molecule type" value="Genomic_DNA"/>
</dbReference>
<dbReference type="KEGG" id="dmm:dnm_057150"/>
<reference evidence="1" key="1">
    <citation type="journal article" date="2021" name="Microb. Physiol.">
        <title>Proteogenomic Insights into the Physiology of Marine, Sulfate-Reducing, Filamentous Desulfonema limicola and Desulfonema magnum.</title>
        <authorList>
            <person name="Schnaars V."/>
            <person name="Wohlbrand L."/>
            <person name="Scheve S."/>
            <person name="Hinrichs C."/>
            <person name="Reinhardt R."/>
            <person name="Rabus R."/>
        </authorList>
    </citation>
    <scope>NUCLEOTIDE SEQUENCE</scope>
    <source>
        <strain evidence="1">4be13</strain>
    </source>
</reference>
<dbReference type="AlphaFoldDB" id="A0A975BQR5"/>
<accession>A0A975BQR5</accession>
<evidence type="ECO:0000313" key="1">
    <source>
        <dbReference type="EMBL" id="QTA89658.1"/>
    </source>
</evidence>
<name>A0A975BQR5_9BACT</name>
<protein>
    <submittedName>
        <fullName evidence="1">Uncharacterized protein</fullName>
    </submittedName>
</protein>
<proteinExistence type="predicted"/>
<keyword evidence="2" id="KW-1185">Reference proteome</keyword>